<dbReference type="PANTHER" id="PTHR36017">
    <property type="entry name" value="EMBRYO DEFECTIVE 1381"/>
    <property type="match status" value="1"/>
</dbReference>
<name>A0AA86VI21_9FABA</name>
<evidence type="ECO:0000313" key="1">
    <source>
        <dbReference type="EMBL" id="CAJ1965570.1"/>
    </source>
</evidence>
<dbReference type="InterPro" id="IPR027417">
    <property type="entry name" value="P-loop_NTPase"/>
</dbReference>
<dbReference type="SUPFAM" id="SSF52540">
    <property type="entry name" value="P-loop containing nucleoside triphosphate hydrolases"/>
    <property type="match status" value="1"/>
</dbReference>
<feature type="non-terminal residue" evidence="1">
    <location>
        <position position="338"/>
    </location>
</feature>
<keyword evidence="2" id="KW-1185">Reference proteome</keyword>
<gene>
    <name evidence="1" type="ORF">AYBTSS11_LOCUS20909</name>
</gene>
<proteinExistence type="predicted"/>
<accession>A0AA86VI21</accession>
<dbReference type="EMBL" id="OY731403">
    <property type="protein sequence ID" value="CAJ1965570.1"/>
    <property type="molecule type" value="Genomic_DNA"/>
</dbReference>
<sequence>MAAKKPWRIIPRPLLETILNNHAQHHRVPQPLLLHGPRGVGKTTLILQRLLPDWNKGPHLTGYVDFAELMKGNLGTSPGPWASWSTCPQPRLSDCRKILEHCVESMVEKGVSAGTITSQQIFTTLNKWHGLTAALRHVLQSKSRASDRASPAALWERAVFAMSRECTTAEVGRILGFGENEKNGLSFEEASYMKESVAALKLAKKIIALQQGWRANAITHMNRTGLFSRTLTHSCTDWPCLLLEFLSQAAEIDHFQPKLVINNIEVLKHATVNSESTVSGPLYHDSLIWRIIALGANERCLPVILVTSDSYYSYEAFLEFGYMEIFISREVSVEGLLG</sequence>
<dbReference type="Gramene" id="rna-AYBTSS11_LOCUS20909">
    <property type="protein sequence ID" value="CAJ1965570.1"/>
    <property type="gene ID" value="gene-AYBTSS11_LOCUS20909"/>
</dbReference>
<dbReference type="PANTHER" id="PTHR36017:SF1">
    <property type="entry name" value="EMBRYO DEFECTIVE 1381"/>
    <property type="match status" value="1"/>
</dbReference>
<evidence type="ECO:0000313" key="2">
    <source>
        <dbReference type="Proteomes" id="UP001189624"/>
    </source>
</evidence>
<dbReference type="AlphaFoldDB" id="A0AA86VI21"/>
<reference evidence="1" key="1">
    <citation type="submission" date="2023-10" db="EMBL/GenBank/DDBJ databases">
        <authorList>
            <person name="Domelevo Entfellner J.-B."/>
        </authorList>
    </citation>
    <scope>NUCLEOTIDE SEQUENCE</scope>
</reference>
<protein>
    <submittedName>
        <fullName evidence="1">Uncharacterized protein</fullName>
    </submittedName>
</protein>
<dbReference type="Proteomes" id="UP001189624">
    <property type="component" value="Chromosome 6"/>
</dbReference>
<organism evidence="1 2">
    <name type="scientific">Sphenostylis stenocarpa</name>
    <dbReference type="NCBI Taxonomy" id="92480"/>
    <lineage>
        <taxon>Eukaryota</taxon>
        <taxon>Viridiplantae</taxon>
        <taxon>Streptophyta</taxon>
        <taxon>Embryophyta</taxon>
        <taxon>Tracheophyta</taxon>
        <taxon>Spermatophyta</taxon>
        <taxon>Magnoliopsida</taxon>
        <taxon>eudicotyledons</taxon>
        <taxon>Gunneridae</taxon>
        <taxon>Pentapetalae</taxon>
        <taxon>rosids</taxon>
        <taxon>fabids</taxon>
        <taxon>Fabales</taxon>
        <taxon>Fabaceae</taxon>
        <taxon>Papilionoideae</taxon>
        <taxon>50 kb inversion clade</taxon>
        <taxon>NPAAA clade</taxon>
        <taxon>indigoferoid/millettioid clade</taxon>
        <taxon>Phaseoleae</taxon>
        <taxon>Sphenostylis</taxon>
    </lineage>
</organism>